<dbReference type="SUPFAM" id="SSF53474">
    <property type="entry name" value="alpha/beta-Hydrolases"/>
    <property type="match status" value="1"/>
</dbReference>
<dbReference type="InterPro" id="IPR032821">
    <property type="entry name" value="PKS_assoc"/>
</dbReference>
<feature type="domain" description="Ketosynthase family 3 (KS3)" evidence="6">
    <location>
        <begin position="95"/>
        <end position="515"/>
    </location>
</feature>
<dbReference type="Pfam" id="PF16197">
    <property type="entry name" value="KAsynt_C_assoc"/>
    <property type="match status" value="1"/>
</dbReference>
<dbReference type="Gene3D" id="3.40.50.720">
    <property type="entry name" value="NAD(P)-binding Rossmann-like Domain"/>
    <property type="match status" value="1"/>
</dbReference>
<keyword evidence="9" id="KW-1185">Reference proteome</keyword>
<dbReference type="InterPro" id="IPR029058">
    <property type="entry name" value="AB_hydrolase_fold"/>
</dbReference>
<dbReference type="CDD" id="cd00833">
    <property type="entry name" value="PKS"/>
    <property type="match status" value="1"/>
</dbReference>
<dbReference type="SUPFAM" id="SSF47336">
    <property type="entry name" value="ACP-like"/>
    <property type="match status" value="2"/>
</dbReference>
<feature type="active site" description="Proton acceptor; for dehydratase activity" evidence="4">
    <location>
        <position position="1014"/>
    </location>
</feature>
<evidence type="ECO:0000256" key="2">
    <source>
        <dbReference type="ARBA" id="ARBA00022553"/>
    </source>
</evidence>
<evidence type="ECO:0000313" key="9">
    <source>
        <dbReference type="Proteomes" id="UP000021053"/>
    </source>
</evidence>
<dbReference type="Pfam" id="PF00550">
    <property type="entry name" value="PP-binding"/>
    <property type="match status" value="2"/>
</dbReference>
<dbReference type="PROSITE" id="PS00606">
    <property type="entry name" value="KS3_1"/>
    <property type="match status" value="1"/>
</dbReference>
<dbReference type="PROSITE" id="PS52019">
    <property type="entry name" value="PKS_MFAS_DH"/>
    <property type="match status" value="1"/>
</dbReference>
<dbReference type="SUPFAM" id="SSF53901">
    <property type="entry name" value="Thiolase-like"/>
    <property type="match status" value="1"/>
</dbReference>
<dbReference type="InterPro" id="IPR001227">
    <property type="entry name" value="Ac_transferase_dom_sf"/>
</dbReference>
<comment type="caution">
    <text evidence="8">The sequence shown here is derived from an EMBL/GenBank/DDBJ whole genome shotgun (WGS) entry which is preliminary data.</text>
</comment>
<dbReference type="RefSeq" id="WP_035848873.1">
    <property type="nucleotide sequence ID" value="NZ_KK073874.1"/>
</dbReference>
<dbReference type="GO" id="GO:0004315">
    <property type="term" value="F:3-oxoacyl-[acyl-carrier-protein] synthase activity"/>
    <property type="evidence" value="ECO:0007669"/>
    <property type="project" value="InterPro"/>
</dbReference>
<keyword evidence="2" id="KW-0597">Phosphoprotein</keyword>
<dbReference type="Pfam" id="PF00698">
    <property type="entry name" value="Acyl_transf_1"/>
    <property type="match status" value="1"/>
</dbReference>
<dbReference type="InterPro" id="IPR036291">
    <property type="entry name" value="NAD(P)-bd_dom_sf"/>
</dbReference>
<dbReference type="GO" id="GO:0031177">
    <property type="term" value="F:phosphopantetheine binding"/>
    <property type="evidence" value="ECO:0007669"/>
    <property type="project" value="InterPro"/>
</dbReference>
<dbReference type="OrthoDB" id="9778690at2"/>
<dbReference type="SMART" id="SM00825">
    <property type="entry name" value="PKS_KS"/>
    <property type="match status" value="1"/>
</dbReference>
<protein>
    <submittedName>
        <fullName evidence="8">Polyketide synthase family protein</fullName>
    </submittedName>
</protein>
<dbReference type="Pfam" id="PF08659">
    <property type="entry name" value="KR"/>
    <property type="match status" value="1"/>
</dbReference>
<keyword evidence="1" id="KW-0596">Phosphopantetheine</keyword>
<dbReference type="Proteomes" id="UP000021053">
    <property type="component" value="Unassembled WGS sequence"/>
</dbReference>
<dbReference type="PANTHER" id="PTHR43775:SF37">
    <property type="entry name" value="SI:DKEY-61P9.11"/>
    <property type="match status" value="1"/>
</dbReference>
<dbReference type="InterPro" id="IPR016036">
    <property type="entry name" value="Malonyl_transacylase_ACP-bd"/>
</dbReference>
<dbReference type="InterPro" id="IPR018201">
    <property type="entry name" value="Ketoacyl_synth_AS"/>
</dbReference>
<organism evidence="8 9">
    <name type="scientific">Cryptosporangium arvum DSM 44712</name>
    <dbReference type="NCBI Taxonomy" id="927661"/>
    <lineage>
        <taxon>Bacteria</taxon>
        <taxon>Bacillati</taxon>
        <taxon>Actinomycetota</taxon>
        <taxon>Actinomycetes</taxon>
        <taxon>Cryptosporangiales</taxon>
        <taxon>Cryptosporangiaceae</taxon>
        <taxon>Cryptosporangium</taxon>
    </lineage>
</organism>
<dbReference type="SMART" id="SM00823">
    <property type="entry name" value="PKS_PP"/>
    <property type="match status" value="2"/>
</dbReference>
<dbReference type="InterPro" id="IPR013968">
    <property type="entry name" value="PKS_KR"/>
</dbReference>
<dbReference type="Gene3D" id="3.40.50.1820">
    <property type="entry name" value="alpha/beta hydrolase"/>
    <property type="match status" value="1"/>
</dbReference>
<evidence type="ECO:0000259" key="5">
    <source>
        <dbReference type="PROSITE" id="PS50075"/>
    </source>
</evidence>
<dbReference type="Pfam" id="PF21089">
    <property type="entry name" value="PKS_DH_N"/>
    <property type="match status" value="1"/>
</dbReference>
<dbReference type="InterPro" id="IPR020841">
    <property type="entry name" value="PKS_Beta-ketoAc_synthase_dom"/>
</dbReference>
<dbReference type="Gene3D" id="3.10.129.110">
    <property type="entry name" value="Polyketide synthase dehydratase"/>
    <property type="match status" value="1"/>
</dbReference>
<dbReference type="InterPro" id="IPR042104">
    <property type="entry name" value="PKS_dehydratase_sf"/>
</dbReference>
<dbReference type="Pfam" id="PF14765">
    <property type="entry name" value="PS-DH"/>
    <property type="match status" value="1"/>
</dbReference>
<dbReference type="Gene3D" id="3.30.70.250">
    <property type="entry name" value="Malonyl-CoA ACP transacylase, ACP-binding"/>
    <property type="match status" value="1"/>
</dbReference>
<dbReference type="InterPro" id="IPR020807">
    <property type="entry name" value="PKS_DH"/>
</dbReference>
<evidence type="ECO:0000313" key="8">
    <source>
        <dbReference type="EMBL" id="EXG80091.1"/>
    </source>
</evidence>
<dbReference type="SMART" id="SM00827">
    <property type="entry name" value="PKS_AT"/>
    <property type="match status" value="1"/>
</dbReference>
<dbReference type="HOGENOM" id="CLU_000022_35_2_11"/>
<dbReference type="Pfam" id="PF00975">
    <property type="entry name" value="Thioesterase"/>
    <property type="match status" value="1"/>
</dbReference>
<dbReference type="SMART" id="SM00826">
    <property type="entry name" value="PKS_DH"/>
    <property type="match status" value="1"/>
</dbReference>
<dbReference type="InterPro" id="IPR057326">
    <property type="entry name" value="KR_dom"/>
</dbReference>
<evidence type="ECO:0000256" key="3">
    <source>
        <dbReference type="ARBA" id="ARBA00022679"/>
    </source>
</evidence>
<dbReference type="GO" id="GO:0004312">
    <property type="term" value="F:fatty acid synthase activity"/>
    <property type="evidence" value="ECO:0007669"/>
    <property type="project" value="TreeGrafter"/>
</dbReference>
<dbReference type="Gene3D" id="3.40.47.10">
    <property type="match status" value="1"/>
</dbReference>
<feature type="domain" description="Carrier" evidence="5">
    <location>
        <begin position="1"/>
        <end position="69"/>
    </location>
</feature>
<gene>
    <name evidence="8" type="ORF">CryarDRAFT_1156</name>
</gene>
<dbReference type="InterPro" id="IPR014030">
    <property type="entry name" value="Ketoacyl_synth_N"/>
</dbReference>
<dbReference type="CDD" id="cd08955">
    <property type="entry name" value="KR_2_FAS_SDR_x"/>
    <property type="match status" value="1"/>
</dbReference>
<evidence type="ECO:0000259" key="6">
    <source>
        <dbReference type="PROSITE" id="PS52004"/>
    </source>
</evidence>
<feature type="region of interest" description="C-terminal hotdog fold" evidence="4">
    <location>
        <begin position="1111"/>
        <end position="1263"/>
    </location>
</feature>
<dbReference type="Gene3D" id="3.40.366.10">
    <property type="entry name" value="Malonyl-Coenzyme A Acyl Carrier Protein, domain 2"/>
    <property type="match status" value="1"/>
</dbReference>
<dbReference type="PANTHER" id="PTHR43775">
    <property type="entry name" value="FATTY ACID SYNTHASE"/>
    <property type="match status" value="1"/>
</dbReference>
<dbReference type="SUPFAM" id="SSF55048">
    <property type="entry name" value="Probable ACP-binding domain of malonyl-CoA ACP transacylase"/>
    <property type="match status" value="1"/>
</dbReference>
<dbReference type="InterPro" id="IPR014043">
    <property type="entry name" value="Acyl_transferase_dom"/>
</dbReference>
<dbReference type="EMBL" id="JFBT01000001">
    <property type="protein sequence ID" value="EXG80091.1"/>
    <property type="molecule type" value="Genomic_DNA"/>
</dbReference>
<proteinExistence type="predicted"/>
<dbReference type="InterPro" id="IPR014031">
    <property type="entry name" value="Ketoacyl_synth_C"/>
</dbReference>
<feature type="active site" description="Proton donor; for dehydratase activity" evidence="4">
    <location>
        <position position="1179"/>
    </location>
</feature>
<dbReference type="Pfam" id="PF02801">
    <property type="entry name" value="Ketoacyl-synt_C"/>
    <property type="match status" value="1"/>
</dbReference>
<evidence type="ECO:0000256" key="4">
    <source>
        <dbReference type="PROSITE-ProRule" id="PRU01363"/>
    </source>
</evidence>
<dbReference type="InterPro" id="IPR016039">
    <property type="entry name" value="Thiolase-like"/>
</dbReference>
<dbReference type="InterPro" id="IPR009081">
    <property type="entry name" value="PP-bd_ACP"/>
</dbReference>
<dbReference type="InterPro" id="IPR020806">
    <property type="entry name" value="PKS_PP-bd"/>
</dbReference>
<dbReference type="PROSITE" id="PS52004">
    <property type="entry name" value="KS3_2"/>
    <property type="match status" value="1"/>
</dbReference>
<evidence type="ECO:0000259" key="7">
    <source>
        <dbReference type="PROSITE" id="PS52019"/>
    </source>
</evidence>
<keyword evidence="3" id="KW-0808">Transferase</keyword>
<dbReference type="SMART" id="SM01294">
    <property type="entry name" value="PKS_PP_betabranch"/>
    <property type="match status" value="1"/>
</dbReference>
<dbReference type="GO" id="GO:0006633">
    <property type="term" value="P:fatty acid biosynthetic process"/>
    <property type="evidence" value="ECO:0007669"/>
    <property type="project" value="InterPro"/>
</dbReference>
<dbReference type="SUPFAM" id="SSF51735">
    <property type="entry name" value="NAD(P)-binding Rossmann-fold domains"/>
    <property type="match status" value="2"/>
</dbReference>
<dbReference type="InterPro" id="IPR001031">
    <property type="entry name" value="Thioesterase"/>
</dbReference>
<dbReference type="InterPro" id="IPR049551">
    <property type="entry name" value="PKS_DH_C"/>
</dbReference>
<accession>A0A011ADF9</accession>
<feature type="domain" description="Carrier" evidence="5">
    <location>
        <begin position="1719"/>
        <end position="1796"/>
    </location>
</feature>
<dbReference type="InterPro" id="IPR050091">
    <property type="entry name" value="PKS_NRPS_Biosynth_Enz"/>
</dbReference>
<evidence type="ECO:0000256" key="1">
    <source>
        <dbReference type="ARBA" id="ARBA00022450"/>
    </source>
</evidence>
<dbReference type="InterPro" id="IPR016035">
    <property type="entry name" value="Acyl_Trfase/lysoPLipase"/>
</dbReference>
<reference evidence="8 9" key="1">
    <citation type="submission" date="2013-07" db="EMBL/GenBank/DDBJ databases">
        <authorList>
            <consortium name="DOE Joint Genome Institute"/>
            <person name="Eisen J."/>
            <person name="Huntemann M."/>
            <person name="Han J."/>
            <person name="Chen A."/>
            <person name="Kyrpides N."/>
            <person name="Mavromatis K."/>
            <person name="Markowitz V."/>
            <person name="Palaniappan K."/>
            <person name="Ivanova N."/>
            <person name="Schaumberg A."/>
            <person name="Pati A."/>
            <person name="Liolios K."/>
            <person name="Nordberg H.P."/>
            <person name="Cantor M.N."/>
            <person name="Hua S.X."/>
            <person name="Woyke T."/>
        </authorList>
    </citation>
    <scope>NUCLEOTIDE SEQUENCE [LARGE SCALE GENOMIC DNA]</scope>
    <source>
        <strain evidence="8 9">DSM 44712</strain>
    </source>
</reference>
<dbReference type="SMART" id="SM00822">
    <property type="entry name" value="PKS_KR"/>
    <property type="match status" value="1"/>
</dbReference>
<dbReference type="Gene3D" id="1.10.1200.10">
    <property type="entry name" value="ACP-like"/>
    <property type="match status" value="2"/>
</dbReference>
<feature type="domain" description="PKS/mFAS DH" evidence="7">
    <location>
        <begin position="984"/>
        <end position="1263"/>
    </location>
</feature>
<dbReference type="FunFam" id="3.40.47.10:FF:000019">
    <property type="entry name" value="Polyketide synthase type I"/>
    <property type="match status" value="1"/>
</dbReference>
<dbReference type="PATRIC" id="fig|927661.3.peg.1132"/>
<feature type="region of interest" description="N-terminal hotdog fold" evidence="4">
    <location>
        <begin position="984"/>
        <end position="1101"/>
    </location>
</feature>
<dbReference type="InterPro" id="IPR036736">
    <property type="entry name" value="ACP-like_sf"/>
</dbReference>
<dbReference type="PROSITE" id="PS50075">
    <property type="entry name" value="CARRIER"/>
    <property type="match status" value="2"/>
</dbReference>
<name>A0A011ADF9_9ACTN</name>
<sequence>MNLASWLAARIGVTDADLDRPFGELGLASRDAVAIVGELEQLLGRPLPATVVWEYPTIELLAGHLESGVSVNKGLPGLEAAGSPVRGATGEPARSEPIAIVGLGVRFPGDVRTPAAYWDLLASGRSGVRDVPSGRWEQFSDGSAASAAVLAGLTRWGGFLGDVSGFDAEFFGITPREAALMDPQQRLLLEVAWEALEHAGLSLRGTATGVFVGASGTEYGHLTGASLSSIDAWTATGSALSIVSNRLSYLLDLRGPSVTLDTACSSSLVAVHQACQSLRLSEVDHALAGGVNLLLSPSVTATFDAAGALAPDGRCKAFDARADGTVRGEGCGVVVLRRLSDARRDGNRVLAVIRGSGVNQDGRSNGLTAPNPASQEALLRGVYAGLSGTEIDYVEAHGTGTLLGDPIEARALGAALGAGREPDRPLLIGSVKTNLGHLEAAAGVAGLVKVVLAMVHDRLPASVNYSTPNPHIPFDSYRLEVVSSSRPWPRYSGVARAGVSAFGFGGTNAHVVLEEYRSVPRRRSRGARGPALVLPLSGRSPERLRASAGALAEWLEGRPVGLDEVASTLAHHREVGRSRAAVVVSAVDSAGRGSAVEALRRVAAGEEWPGVVTGPERAAPPARGPVWVFSGYGSHWAGMGRRLHHEHPVFADAVRALDPHFVTYAGFSLATLVETGAKPRDLATIQIATFGLQLALAELWRAHGVEPAAVIGHSMGEITAAVVAGALSPEDGVRVISLRSRLLVEAGQRILAGGGDLGATAVVDLAAAEVDALAPRFPGVGVAVYASPDQCTVAGDSTQLAALVAHVESLGRAARQLDVRGAAHSPIIDVILDDFRSGLAVVKPSDVGVAIYGTVLADPRETPAFDAGYWAANVRRPVRFTQAVAAAAEDGHTVFVEISPHPIATVPVARTLAAAATTAPVLAWTLRRDTDDAVTFATNLATLHVHGVPVDLRVPRTQLVDVPTAPWRHQRHWVETRPRPTGPHPLLGSHVEQPGQHVFRASVGTDAAGWLADHRVHGVVVLPGAAFAELALAAGSVGFGVPVARLTLTDLDLERILPLGPTTELTVTLTDAGAVEFWSRAATDDWLRYATATVSTTATPPAAAAPSDVAGEAVDLYSRVPLAGRSYGPAFRGLVEATLRERTGGAAGRVIPPDAAGRVILPDAAGGAAGFHLHPAQLDALLQTLAVAALAHERPDDSIYLPARIGTLRTAGPLPGEVFAEATLAPQGENAALGTVLVRDREGALIAEIRDVYLRRADRASVPVPLGDKLFAAVWEPAPSPSAERLAGRWLVLGTGAHADQVTHLLAEAGQQVVRDEAEATDVLVIDPRTPGPDPTGAERLVMTVAGTARGLGDRARLWTATVRAAAVVDGEVADPGAEALRALIRVLGVEHPELTATFVDADSAGSLVDELLVAAPDTEVARRGPRRWAARLTRVSVPATPRSHPAGPESDGLEPAGTLVRPGSYVISGGLGGPGVLLAEWLVARGARRVVLNGRRGTASAEVAATVERLRETGAELEVVPGDIAEPGVAEEMVGAATAHGLPLHGVVHAAGTRADQPISTLDAGSLHRVWSPKVTGALRLHEATVDHPLDWFLIYSSAAGLLGSPGQAGYATANAWLDGFAEWRRARGLPATSIQWGARSQVGGAKDTTNPLLEPISPAEGLEALAAILASGRTVTGVTRLDVPQLLALFPRVAAIPYFAHLVPDEPAPDRRDGVAENWTQLIDRLTSRVGGIMGFRPDELDASVPLTELGLDSLMAVRAKNAVEADFGVQLPVRMLLQGASLNDFVTHIGQELGFAPRARTPLRRTPLAGRDHTERLVQRLLKRTVDVDEPLDLDHGARERLHEQLRERVPGLPHDTAALFAAPTIAAIADLVRPFSENATSVVRPLRAEGRRRPLFLAHPAGGPAGVYQELAGLLHPDQPVYGLERIDELTTIEAKAARYLELVRELQPHGPYRLGGWSLGGCVAYEMAQQLRAAGEEVAFVAVIDTIVPLPPDPAKSEQERVTDRLMVFLDYLHDTYGIRVDIPYDELFRLDDVGQTDLLTKLIADAGLGLSKGVLQHQRDSYLDVRVAERYRIQPYDGRVVLYRATEAVDVIAAQDPRYIRTDESLGFDEWCSDLEVVPVPGDHLSLIDRPNLDVLASHLDGVLDDHD</sequence>
<dbReference type="Pfam" id="PF00109">
    <property type="entry name" value="ketoacyl-synt"/>
    <property type="match status" value="1"/>
</dbReference>
<dbReference type="SUPFAM" id="SSF52151">
    <property type="entry name" value="FabD/lysophospholipase-like"/>
    <property type="match status" value="1"/>
</dbReference>
<dbReference type="InterPro" id="IPR049552">
    <property type="entry name" value="PKS_DH_N"/>
</dbReference>
<dbReference type="InterPro" id="IPR049900">
    <property type="entry name" value="PKS_mFAS_DH"/>
</dbReference>